<feature type="transmembrane region" description="Helical" evidence="2">
    <location>
        <begin position="21"/>
        <end position="40"/>
    </location>
</feature>
<keyword evidence="2" id="KW-0472">Membrane</keyword>
<keyword evidence="5" id="KW-1185">Reference proteome</keyword>
<dbReference type="PANTHER" id="PTHR23028">
    <property type="entry name" value="ACETYLTRANSFERASE"/>
    <property type="match status" value="1"/>
</dbReference>
<dbReference type="EMBL" id="GL988041">
    <property type="protein sequence ID" value="EGS20354.1"/>
    <property type="molecule type" value="Genomic_DNA"/>
</dbReference>
<feature type="domain" description="Acyltransferase 3" evidence="3">
    <location>
        <begin position="10"/>
        <end position="370"/>
    </location>
</feature>
<feature type="transmembrane region" description="Helical" evidence="2">
    <location>
        <begin position="319"/>
        <end position="339"/>
    </location>
</feature>
<dbReference type="InterPro" id="IPR002656">
    <property type="entry name" value="Acyl_transf_3_dom"/>
</dbReference>
<sequence length="476" mass="53504">MAARPSQRNIKWVEGLRGVTSALVIVTHIARALDFPLFWPADSKGAAPRLLQLPYLRIPYQGRIGVPIFAFLTGFVCAYKPLKLAYQQGNQSAALKSVARSAFRRPPRLVLPALIATFISFIFSVFGGYKSANRCDSFWVRFDAPDDIPFGDNVKRLFRSSLTTWTNTENVYDRHQWAMRPLLVGAFQVYIVLAATIGMRFRYRVAVHILLILYWLSNRNALTETFGAMLAHGTLLAELAQHRPTQNFISQHQRLFTWVVAPLLLLIGGFVGSYPHEHEDWAGWSMWLHRLIVDPNGDGSRGSLLVPKGTQPGRRTSSFFIMCIALALSVSPALQKFLSHRLLIWLGHHSFAVYLVHGTILRTIGIWIVYGISGEPWEPAGKNADGSPREPKWLHPKSRTHKMVAIIVFTTLTYIAAWAWMKWVDSACARATQWLENKVFDDEDGEGKAGYAEKGYAPLNNGNGTAQPGERREPPP</sequence>
<dbReference type="RefSeq" id="XP_006692650.1">
    <property type="nucleotide sequence ID" value="XM_006692587.1"/>
</dbReference>
<keyword evidence="2" id="KW-1133">Transmembrane helix</keyword>
<dbReference type="STRING" id="759272.G0S3M7"/>
<keyword evidence="2" id="KW-0812">Transmembrane</keyword>
<dbReference type="Proteomes" id="UP000008066">
    <property type="component" value="Unassembled WGS sequence"/>
</dbReference>
<gene>
    <name evidence="4" type="ORF">CTHT_0021810</name>
</gene>
<reference evidence="4 5" key="1">
    <citation type="journal article" date="2011" name="Cell">
        <title>Insight into structure and assembly of the nuclear pore complex by utilizing the genome of a eukaryotic thermophile.</title>
        <authorList>
            <person name="Amlacher S."/>
            <person name="Sarges P."/>
            <person name="Flemming D."/>
            <person name="van Noort V."/>
            <person name="Kunze R."/>
            <person name="Devos D.P."/>
            <person name="Arumugam M."/>
            <person name="Bork P."/>
            <person name="Hurt E."/>
        </authorList>
    </citation>
    <scope>NUCLEOTIDE SEQUENCE [LARGE SCALE GENOMIC DNA]</scope>
    <source>
        <strain evidence="5">DSM 1495 / CBS 144.50 / IMI 039719</strain>
    </source>
</reference>
<dbReference type="eggNOG" id="ENOG502QVJG">
    <property type="taxonomic scope" value="Eukaryota"/>
</dbReference>
<accession>G0S3M7</accession>
<evidence type="ECO:0000256" key="1">
    <source>
        <dbReference type="SAM" id="MobiDB-lite"/>
    </source>
</evidence>
<name>G0S3M7_CHATD</name>
<dbReference type="InterPro" id="IPR050879">
    <property type="entry name" value="Acyltransferase_3"/>
</dbReference>
<dbReference type="OMA" id="DSHWFRR"/>
<dbReference type="GeneID" id="18256219"/>
<protein>
    <recommendedName>
        <fullName evidence="3">Acyltransferase 3 domain-containing protein</fullName>
    </recommendedName>
</protein>
<feature type="region of interest" description="Disordered" evidence="1">
    <location>
        <begin position="450"/>
        <end position="476"/>
    </location>
</feature>
<dbReference type="Pfam" id="PF01757">
    <property type="entry name" value="Acyl_transf_3"/>
    <property type="match status" value="1"/>
</dbReference>
<feature type="transmembrane region" description="Helical" evidence="2">
    <location>
        <begin position="109"/>
        <end position="129"/>
    </location>
</feature>
<dbReference type="KEGG" id="cthr:CTHT_0021810"/>
<feature type="transmembrane region" description="Helical" evidence="2">
    <location>
        <begin position="60"/>
        <end position="79"/>
    </location>
</feature>
<feature type="transmembrane region" description="Helical" evidence="2">
    <location>
        <begin position="403"/>
        <end position="421"/>
    </location>
</feature>
<dbReference type="HOGENOM" id="CLU_005679_4_0_1"/>
<feature type="transmembrane region" description="Helical" evidence="2">
    <location>
        <begin position="182"/>
        <end position="201"/>
    </location>
</feature>
<dbReference type="OrthoDB" id="5405781at2759"/>
<evidence type="ECO:0000259" key="3">
    <source>
        <dbReference type="Pfam" id="PF01757"/>
    </source>
</evidence>
<dbReference type="PANTHER" id="PTHR23028:SF128">
    <property type="entry name" value="ACYLTRANSFERASE 3 DOMAIN-CONTAINING PROTEIN"/>
    <property type="match status" value="1"/>
</dbReference>
<dbReference type="AlphaFoldDB" id="G0S3M7"/>
<proteinExistence type="predicted"/>
<evidence type="ECO:0000256" key="2">
    <source>
        <dbReference type="SAM" id="Phobius"/>
    </source>
</evidence>
<feature type="transmembrane region" description="Helical" evidence="2">
    <location>
        <begin position="351"/>
        <end position="372"/>
    </location>
</feature>
<feature type="transmembrane region" description="Helical" evidence="2">
    <location>
        <begin position="255"/>
        <end position="274"/>
    </location>
</feature>
<evidence type="ECO:0000313" key="5">
    <source>
        <dbReference type="Proteomes" id="UP000008066"/>
    </source>
</evidence>
<organism evidence="5">
    <name type="scientific">Chaetomium thermophilum (strain DSM 1495 / CBS 144.50 / IMI 039719)</name>
    <name type="common">Thermochaetoides thermophila</name>
    <dbReference type="NCBI Taxonomy" id="759272"/>
    <lineage>
        <taxon>Eukaryota</taxon>
        <taxon>Fungi</taxon>
        <taxon>Dikarya</taxon>
        <taxon>Ascomycota</taxon>
        <taxon>Pezizomycotina</taxon>
        <taxon>Sordariomycetes</taxon>
        <taxon>Sordariomycetidae</taxon>
        <taxon>Sordariales</taxon>
        <taxon>Chaetomiaceae</taxon>
        <taxon>Thermochaetoides</taxon>
    </lineage>
</organism>
<dbReference type="GO" id="GO:0016747">
    <property type="term" value="F:acyltransferase activity, transferring groups other than amino-acyl groups"/>
    <property type="evidence" value="ECO:0007669"/>
    <property type="project" value="InterPro"/>
</dbReference>
<evidence type="ECO:0000313" key="4">
    <source>
        <dbReference type="EMBL" id="EGS20354.1"/>
    </source>
</evidence>